<protein>
    <submittedName>
        <fullName evidence="5">Aminotransferase class V-fold PLP-dependent enzyme</fullName>
    </submittedName>
</protein>
<accession>A0A9D1TMG6</accession>
<dbReference type="GO" id="GO:0008483">
    <property type="term" value="F:transaminase activity"/>
    <property type="evidence" value="ECO:0007669"/>
    <property type="project" value="UniProtKB-KW"/>
</dbReference>
<evidence type="ECO:0000256" key="2">
    <source>
        <dbReference type="ARBA" id="ARBA00006966"/>
    </source>
</evidence>
<keyword evidence="5" id="KW-0808">Transferase</keyword>
<comment type="similarity">
    <text evidence="2">Belongs to the threonine aldolase family.</text>
</comment>
<comment type="caution">
    <text evidence="5">The sequence shown here is derived from an EMBL/GenBank/DDBJ whole genome shotgun (WGS) entry which is preliminary data.</text>
</comment>
<dbReference type="PANTHER" id="PTHR48097">
    <property type="entry name" value="L-THREONINE ALDOLASE-RELATED"/>
    <property type="match status" value="1"/>
</dbReference>
<dbReference type="Proteomes" id="UP000823936">
    <property type="component" value="Unassembled WGS sequence"/>
</dbReference>
<dbReference type="InterPro" id="IPR015424">
    <property type="entry name" value="PyrdxlP-dep_Trfase"/>
</dbReference>
<name>A0A9D1TMG6_9SPIO</name>
<dbReference type="GO" id="GO:0006520">
    <property type="term" value="P:amino acid metabolic process"/>
    <property type="evidence" value="ECO:0007669"/>
    <property type="project" value="InterPro"/>
</dbReference>
<dbReference type="GO" id="GO:0016829">
    <property type="term" value="F:lyase activity"/>
    <property type="evidence" value="ECO:0007669"/>
    <property type="project" value="InterPro"/>
</dbReference>
<reference evidence="5" key="2">
    <citation type="submission" date="2021-04" db="EMBL/GenBank/DDBJ databases">
        <authorList>
            <person name="Gilroy R."/>
        </authorList>
    </citation>
    <scope>NUCLEOTIDE SEQUENCE</scope>
    <source>
        <strain evidence="5">Gambia11-129</strain>
    </source>
</reference>
<keyword evidence="5" id="KW-0032">Aminotransferase</keyword>
<feature type="domain" description="Aromatic amino acid beta-eliminating lyase/threonine aldolase" evidence="4">
    <location>
        <begin position="4"/>
        <end position="292"/>
    </location>
</feature>
<comment type="cofactor">
    <cofactor evidence="1">
        <name>pyridoxal 5'-phosphate</name>
        <dbReference type="ChEBI" id="CHEBI:597326"/>
    </cofactor>
</comment>
<dbReference type="SUPFAM" id="SSF53383">
    <property type="entry name" value="PLP-dependent transferases"/>
    <property type="match status" value="1"/>
</dbReference>
<evidence type="ECO:0000313" key="6">
    <source>
        <dbReference type="Proteomes" id="UP000823936"/>
    </source>
</evidence>
<sequence>MISFNSDYLEGCTAEILDALNKTNLEQTEGYGLDKHSERARELIKRKIGRSDVDIHFVSGGTQANLLTLSVLLSPYQSVISADSGHIAIHETGSIETTGHQVIRVKNDDGKLNAEDVLEIVRAAEEDYTARPGAVYISESTESGTIYSLDELKALRKVTKDNGIALFIDGARLAYALESTKADFTLRDIADLSDAFYIGGTKCGALFGEAIVICSDKYKKDFRKAMKARGAMLAKGRILGIQFETLFTDDLYFRLAREANRKADEIKNAFKAHGIRLYADSYTNQQFVVLSDAQAEKIKENFSFEVWGKEGDETIARFCTSWATGEDAVNALKDAIKTL</sequence>
<dbReference type="InterPro" id="IPR001597">
    <property type="entry name" value="ArAA_b-elim_lyase/Thr_aldolase"/>
</dbReference>
<keyword evidence="3" id="KW-0663">Pyridoxal phosphate</keyword>
<reference evidence="5" key="1">
    <citation type="journal article" date="2021" name="PeerJ">
        <title>Extensive microbial diversity within the chicken gut microbiome revealed by metagenomics and culture.</title>
        <authorList>
            <person name="Gilroy R."/>
            <person name="Ravi A."/>
            <person name="Getino M."/>
            <person name="Pursley I."/>
            <person name="Horton D.L."/>
            <person name="Alikhan N.F."/>
            <person name="Baker D."/>
            <person name="Gharbi K."/>
            <person name="Hall N."/>
            <person name="Watson M."/>
            <person name="Adriaenssens E.M."/>
            <person name="Foster-Nyarko E."/>
            <person name="Jarju S."/>
            <person name="Secka A."/>
            <person name="Antonio M."/>
            <person name="Oren A."/>
            <person name="Chaudhuri R.R."/>
            <person name="La Ragione R."/>
            <person name="Hildebrand F."/>
            <person name="Pallen M.J."/>
        </authorList>
    </citation>
    <scope>NUCLEOTIDE SEQUENCE</scope>
    <source>
        <strain evidence="5">Gambia11-129</strain>
    </source>
</reference>
<dbReference type="InterPro" id="IPR015422">
    <property type="entry name" value="PyrdxlP-dep_Trfase_small"/>
</dbReference>
<dbReference type="Gene3D" id="3.40.640.10">
    <property type="entry name" value="Type I PLP-dependent aspartate aminotransferase-like (Major domain)"/>
    <property type="match status" value="1"/>
</dbReference>
<proteinExistence type="inferred from homology"/>
<dbReference type="EMBL" id="DXHU01000003">
    <property type="protein sequence ID" value="HIV98233.1"/>
    <property type="molecule type" value="Genomic_DNA"/>
</dbReference>
<dbReference type="Pfam" id="PF01212">
    <property type="entry name" value="Beta_elim_lyase"/>
    <property type="match status" value="1"/>
</dbReference>
<evidence type="ECO:0000259" key="4">
    <source>
        <dbReference type="Pfam" id="PF01212"/>
    </source>
</evidence>
<dbReference type="Gene3D" id="3.90.1150.10">
    <property type="entry name" value="Aspartate Aminotransferase, domain 1"/>
    <property type="match status" value="1"/>
</dbReference>
<organism evidence="5 6">
    <name type="scientific">Candidatus Ornithospirochaeta avicola</name>
    <dbReference type="NCBI Taxonomy" id="2840896"/>
    <lineage>
        <taxon>Bacteria</taxon>
        <taxon>Pseudomonadati</taxon>
        <taxon>Spirochaetota</taxon>
        <taxon>Spirochaetia</taxon>
        <taxon>Spirochaetales</taxon>
        <taxon>Spirochaetaceae</taxon>
        <taxon>Spirochaetaceae incertae sedis</taxon>
        <taxon>Candidatus Ornithospirochaeta</taxon>
    </lineage>
</organism>
<dbReference type="PANTHER" id="PTHR48097:SF5">
    <property type="entry name" value="LOW SPECIFICITY L-THREONINE ALDOLASE"/>
    <property type="match status" value="1"/>
</dbReference>
<evidence type="ECO:0000256" key="3">
    <source>
        <dbReference type="ARBA" id="ARBA00022898"/>
    </source>
</evidence>
<dbReference type="InterPro" id="IPR015421">
    <property type="entry name" value="PyrdxlP-dep_Trfase_major"/>
</dbReference>
<dbReference type="AlphaFoldDB" id="A0A9D1TMG6"/>
<evidence type="ECO:0000256" key="1">
    <source>
        <dbReference type="ARBA" id="ARBA00001933"/>
    </source>
</evidence>
<evidence type="ECO:0000313" key="5">
    <source>
        <dbReference type="EMBL" id="HIV98233.1"/>
    </source>
</evidence>
<gene>
    <name evidence="5" type="ORF">IAB12_00425</name>
</gene>